<dbReference type="EMBL" id="GGEC01029958">
    <property type="protein sequence ID" value="MBX10442.1"/>
    <property type="molecule type" value="Transcribed_RNA"/>
</dbReference>
<organism evidence="1">
    <name type="scientific">Rhizophora mucronata</name>
    <name type="common">Asiatic mangrove</name>
    <dbReference type="NCBI Taxonomy" id="61149"/>
    <lineage>
        <taxon>Eukaryota</taxon>
        <taxon>Viridiplantae</taxon>
        <taxon>Streptophyta</taxon>
        <taxon>Embryophyta</taxon>
        <taxon>Tracheophyta</taxon>
        <taxon>Spermatophyta</taxon>
        <taxon>Magnoliopsida</taxon>
        <taxon>eudicotyledons</taxon>
        <taxon>Gunneridae</taxon>
        <taxon>Pentapetalae</taxon>
        <taxon>rosids</taxon>
        <taxon>fabids</taxon>
        <taxon>Malpighiales</taxon>
        <taxon>Rhizophoraceae</taxon>
        <taxon>Rhizophora</taxon>
    </lineage>
</organism>
<name>A0A2P2KXI9_RHIMU</name>
<protein>
    <submittedName>
        <fullName evidence="1">CBS domain-containing protein CBSX1</fullName>
    </submittedName>
</protein>
<accession>A0A2P2KXI9</accession>
<dbReference type="AlphaFoldDB" id="A0A2P2KXI9"/>
<evidence type="ECO:0000313" key="1">
    <source>
        <dbReference type="EMBL" id="MBX10442.1"/>
    </source>
</evidence>
<sequence>MISFDLMILHHLKWSPMLTSHNLIQGQPISNHHQSQESQ</sequence>
<proteinExistence type="predicted"/>
<reference evidence="1" key="1">
    <citation type="submission" date="2018-02" db="EMBL/GenBank/DDBJ databases">
        <title>Rhizophora mucronata_Transcriptome.</title>
        <authorList>
            <person name="Meera S.P."/>
            <person name="Sreeshan A."/>
            <person name="Augustine A."/>
        </authorList>
    </citation>
    <scope>NUCLEOTIDE SEQUENCE</scope>
    <source>
        <tissue evidence="1">Leaf</tissue>
    </source>
</reference>